<feature type="transmembrane region" description="Helical" evidence="1">
    <location>
        <begin position="177"/>
        <end position="198"/>
    </location>
</feature>
<evidence type="ECO:0000256" key="1">
    <source>
        <dbReference type="SAM" id="Phobius"/>
    </source>
</evidence>
<sequence length="209" mass="23888">MKKTISILFAIISWFAVIAQYYLILENSVQSFAETTVRFFSYFTILTNILVALYYTMSALPNSTDRKKWINKPGVLTALTVYIVVVGLVYQVVLRQIWNPTGLQMAVDELLHTVIPLFAVLYWLANENKAKIKWHQVPAWLIYPAFYLVFILGRGHISGFFPYPFIDVSVLGYQSVMLNAAVLLGVFVVLSLVFILVGRKIARKSRVRK</sequence>
<keyword evidence="1" id="KW-1133">Transmembrane helix</keyword>
<evidence type="ECO:0000313" key="3">
    <source>
        <dbReference type="Proteomes" id="UP000486602"/>
    </source>
</evidence>
<evidence type="ECO:0000313" key="2">
    <source>
        <dbReference type="EMBL" id="NEN24997.1"/>
    </source>
</evidence>
<dbReference type="Proteomes" id="UP000486602">
    <property type="component" value="Unassembled WGS sequence"/>
</dbReference>
<evidence type="ECO:0008006" key="4">
    <source>
        <dbReference type="Google" id="ProtNLM"/>
    </source>
</evidence>
<gene>
    <name evidence="2" type="ORF">G3O08_15965</name>
</gene>
<feature type="transmembrane region" description="Helical" evidence="1">
    <location>
        <begin position="37"/>
        <end position="55"/>
    </location>
</feature>
<proteinExistence type="predicted"/>
<accession>A0A7K3WTI0</accession>
<dbReference type="NCBIfam" id="NF038065">
    <property type="entry name" value="Pr6Pr"/>
    <property type="match status" value="1"/>
</dbReference>
<dbReference type="EMBL" id="JAAGVY010000037">
    <property type="protein sequence ID" value="NEN24997.1"/>
    <property type="molecule type" value="Genomic_DNA"/>
</dbReference>
<feature type="transmembrane region" description="Helical" evidence="1">
    <location>
        <begin position="7"/>
        <end position="25"/>
    </location>
</feature>
<feature type="transmembrane region" description="Helical" evidence="1">
    <location>
        <begin position="137"/>
        <end position="157"/>
    </location>
</feature>
<comment type="caution">
    <text evidence="2">The sequence shown here is derived from an EMBL/GenBank/DDBJ whole genome shotgun (WGS) entry which is preliminary data.</text>
</comment>
<dbReference type="AlphaFoldDB" id="A0A7K3WTI0"/>
<name>A0A7K3WTI0_9FLAO</name>
<feature type="transmembrane region" description="Helical" evidence="1">
    <location>
        <begin position="75"/>
        <end position="93"/>
    </location>
</feature>
<dbReference type="RefSeq" id="WP_163286388.1">
    <property type="nucleotide sequence ID" value="NZ_JAAGVY010000037.1"/>
</dbReference>
<feature type="transmembrane region" description="Helical" evidence="1">
    <location>
        <begin position="105"/>
        <end position="125"/>
    </location>
</feature>
<reference evidence="2 3" key="1">
    <citation type="submission" date="2020-02" db="EMBL/GenBank/DDBJ databases">
        <title>Out from the shadows clarifying the taxonomy of the family Cryomorphaceae and related taxa by utilizing the GTDB taxonomic framework.</title>
        <authorList>
            <person name="Bowman J.P."/>
        </authorList>
    </citation>
    <scope>NUCLEOTIDE SEQUENCE [LARGE SCALE GENOMIC DNA]</scope>
    <source>
        <strain evidence="2 3">QSSC 1-22</strain>
    </source>
</reference>
<keyword evidence="3" id="KW-1185">Reference proteome</keyword>
<organism evidence="2 3">
    <name type="scientific">Cryomorpha ignava</name>
    <dbReference type="NCBI Taxonomy" id="101383"/>
    <lineage>
        <taxon>Bacteria</taxon>
        <taxon>Pseudomonadati</taxon>
        <taxon>Bacteroidota</taxon>
        <taxon>Flavobacteriia</taxon>
        <taxon>Flavobacteriales</taxon>
        <taxon>Cryomorphaceae</taxon>
        <taxon>Cryomorpha</taxon>
    </lineage>
</organism>
<keyword evidence="1" id="KW-0472">Membrane</keyword>
<protein>
    <recommendedName>
        <fullName evidence="4">Pr6Pr family membrane protein</fullName>
    </recommendedName>
</protein>
<dbReference type="InterPro" id="IPR049713">
    <property type="entry name" value="Pr6Pr-like"/>
</dbReference>
<keyword evidence="1" id="KW-0812">Transmembrane</keyword>